<keyword evidence="4" id="KW-0443">Lipid metabolism</keyword>
<protein>
    <submittedName>
        <fullName evidence="5">NAD(P)-binding Rossmann-fold superfamily protein</fullName>
    </submittedName>
</protein>
<dbReference type="PROSITE" id="PS00061">
    <property type="entry name" value="ADH_SHORT"/>
    <property type="match status" value="1"/>
</dbReference>
<reference evidence="5" key="1">
    <citation type="submission" date="2022-08" db="EMBL/GenBank/DDBJ databases">
        <authorList>
            <person name="Marques A."/>
        </authorList>
    </citation>
    <scope>NUCLEOTIDE SEQUENCE</scope>
    <source>
        <strain evidence="5">RhyPub2mFocal</strain>
        <tissue evidence="5">Leaves</tissue>
    </source>
</reference>
<evidence type="ECO:0000313" key="6">
    <source>
        <dbReference type="Proteomes" id="UP001140206"/>
    </source>
</evidence>
<dbReference type="Gene3D" id="3.40.50.720">
    <property type="entry name" value="NAD(P)-binding Rossmann-like Domain"/>
    <property type="match status" value="1"/>
</dbReference>
<accession>A0AAV8HCA6</accession>
<gene>
    <name evidence="5" type="ORF">LUZ62_027620</name>
</gene>
<dbReference type="InterPro" id="IPR020904">
    <property type="entry name" value="Sc_DH/Rdtase_CS"/>
</dbReference>
<keyword evidence="3" id="KW-0520">NAD</keyword>
<dbReference type="Pfam" id="PF13561">
    <property type="entry name" value="adh_short_C2"/>
    <property type="match status" value="1"/>
</dbReference>
<evidence type="ECO:0000256" key="1">
    <source>
        <dbReference type="ARBA" id="ARBA00006484"/>
    </source>
</evidence>
<name>A0AAV8HCA6_9POAL</name>
<dbReference type="InterPro" id="IPR036291">
    <property type="entry name" value="NAD(P)-bd_dom_sf"/>
</dbReference>
<sequence length="310" mass="32988">MSRVALKLNGTKLALDALAKLHTNRQHHKLFSTDSQSGRLAGKAALITGAASGIGKAAAMRFIQNGAKVLLADVQDHLGKSIANDLGPNAIFIHCDVANEQEITNAVDYAVTHYGRLDVMYNNAGIAGTLAPTILDLELEGFDRTMAVNVRSMVAGIKHASRVMIPCQAGSIICTASTTAILGGMANHDYAVSKAAVIGLVKSTAAELNQHGIRVNCISPHALPTPLAVNGFKKLWGIDDEKMVAEMTHNTWEFKGARCEAADVAEAAVFLASDDAKYISGHNLVVDAGFTCFKRSQHDNNTVKKLRSSK</sequence>
<keyword evidence="2" id="KW-0560">Oxidoreductase</keyword>
<dbReference type="Proteomes" id="UP001140206">
    <property type="component" value="Chromosome 1"/>
</dbReference>
<proteinExistence type="inferred from homology"/>
<keyword evidence="6" id="KW-1185">Reference proteome</keyword>
<evidence type="ECO:0000256" key="4">
    <source>
        <dbReference type="ARBA" id="ARBA00023098"/>
    </source>
</evidence>
<dbReference type="PANTHER" id="PTHR43180:SF28">
    <property type="entry name" value="NAD(P)-BINDING ROSSMANN-FOLD SUPERFAMILY PROTEIN"/>
    <property type="match status" value="1"/>
</dbReference>
<dbReference type="FunFam" id="3.40.50.720:FF:000084">
    <property type="entry name" value="Short-chain dehydrogenase reductase"/>
    <property type="match status" value="1"/>
</dbReference>
<evidence type="ECO:0000256" key="3">
    <source>
        <dbReference type="ARBA" id="ARBA00023027"/>
    </source>
</evidence>
<dbReference type="EMBL" id="JAMFTS010000001">
    <property type="protein sequence ID" value="KAJ4815054.1"/>
    <property type="molecule type" value="Genomic_DNA"/>
</dbReference>
<dbReference type="PRINTS" id="PR00081">
    <property type="entry name" value="GDHRDH"/>
</dbReference>
<dbReference type="GO" id="GO:0006629">
    <property type="term" value="P:lipid metabolic process"/>
    <property type="evidence" value="ECO:0007669"/>
    <property type="project" value="UniProtKB-KW"/>
</dbReference>
<dbReference type="PRINTS" id="PR00080">
    <property type="entry name" value="SDRFAMILY"/>
</dbReference>
<dbReference type="SUPFAM" id="SSF51735">
    <property type="entry name" value="NAD(P)-binding Rossmann-fold domains"/>
    <property type="match status" value="1"/>
</dbReference>
<organism evidence="5 6">
    <name type="scientific">Rhynchospora pubera</name>
    <dbReference type="NCBI Taxonomy" id="906938"/>
    <lineage>
        <taxon>Eukaryota</taxon>
        <taxon>Viridiplantae</taxon>
        <taxon>Streptophyta</taxon>
        <taxon>Embryophyta</taxon>
        <taxon>Tracheophyta</taxon>
        <taxon>Spermatophyta</taxon>
        <taxon>Magnoliopsida</taxon>
        <taxon>Liliopsida</taxon>
        <taxon>Poales</taxon>
        <taxon>Cyperaceae</taxon>
        <taxon>Cyperoideae</taxon>
        <taxon>Rhynchosporeae</taxon>
        <taxon>Rhynchospora</taxon>
    </lineage>
</organism>
<dbReference type="PANTHER" id="PTHR43180">
    <property type="entry name" value="3-OXOACYL-(ACYL-CARRIER-PROTEIN) REDUCTASE (AFU_ORTHOLOGUE AFUA_6G11210)"/>
    <property type="match status" value="1"/>
</dbReference>
<dbReference type="InterPro" id="IPR002347">
    <property type="entry name" value="SDR_fam"/>
</dbReference>
<evidence type="ECO:0000256" key="2">
    <source>
        <dbReference type="ARBA" id="ARBA00023002"/>
    </source>
</evidence>
<dbReference type="GO" id="GO:0016491">
    <property type="term" value="F:oxidoreductase activity"/>
    <property type="evidence" value="ECO:0007669"/>
    <property type="project" value="UniProtKB-KW"/>
</dbReference>
<comment type="similarity">
    <text evidence="1">Belongs to the short-chain dehydrogenases/reductases (SDR) family.</text>
</comment>
<comment type="caution">
    <text evidence="5">The sequence shown here is derived from an EMBL/GenBank/DDBJ whole genome shotgun (WGS) entry which is preliminary data.</text>
</comment>
<dbReference type="AlphaFoldDB" id="A0AAV8HCA6"/>
<evidence type="ECO:0000313" key="5">
    <source>
        <dbReference type="EMBL" id="KAJ4815054.1"/>
    </source>
</evidence>